<dbReference type="PANTHER" id="PTHR42759">
    <property type="entry name" value="MOXR FAMILY PROTEIN"/>
    <property type="match status" value="1"/>
</dbReference>
<name>A0A845QIT8_9FIRM</name>
<evidence type="ECO:0000313" key="2">
    <source>
        <dbReference type="EMBL" id="NBH61486.1"/>
    </source>
</evidence>
<organism evidence="2 3">
    <name type="scientific">Anaerotruncus colihominis</name>
    <dbReference type="NCBI Taxonomy" id="169435"/>
    <lineage>
        <taxon>Bacteria</taxon>
        <taxon>Bacillati</taxon>
        <taxon>Bacillota</taxon>
        <taxon>Clostridia</taxon>
        <taxon>Eubacteriales</taxon>
        <taxon>Oscillospiraceae</taxon>
        <taxon>Anaerotruncus</taxon>
    </lineage>
</organism>
<dbReference type="PANTHER" id="PTHR42759:SF5">
    <property type="entry name" value="METHANOL DEHYDROGENASE REGULATOR"/>
    <property type="match status" value="1"/>
</dbReference>
<dbReference type="Proteomes" id="UP000446866">
    <property type="component" value="Unassembled WGS sequence"/>
</dbReference>
<dbReference type="InterPro" id="IPR050764">
    <property type="entry name" value="CbbQ/NirQ/NorQ/GpvN"/>
</dbReference>
<comment type="caution">
    <text evidence="2">The sequence shown here is derived from an EMBL/GenBank/DDBJ whole genome shotgun (WGS) entry which is preliminary data.</text>
</comment>
<dbReference type="InterPro" id="IPR041628">
    <property type="entry name" value="ChlI/MoxR_AAA_lid"/>
</dbReference>
<dbReference type="Pfam" id="PF17863">
    <property type="entry name" value="AAA_lid_2"/>
    <property type="match status" value="1"/>
</dbReference>
<sequence length="315" mass="34806">MNEARTALQQVMKDVNSIILGKEEQVKQIILALLSGGHVLLTDLPGTGKTTLAETIAREMELDYKRVQFTPDVLPSDLTGFSMYQKETEQLVYQPGSVFCNLLLADEINRTSPKTQSALLEVMEEGTVSVEGVTRKVPSPFFVIATQNPEGSAGTQPLPESQMERFMICLSLGYPDFDSELAMIMGKGGRTAIETVKQNLDIQTLQAVQKQVDEVFAGEEVSAYIVNLVRGTRVHQRLLQGASPRAGIALCQMAKAAAWLDGREFVMPKDVQEVFPYVMGHRIRTDRSGEENQAEKAEILSEILTRTKKPAMGKK</sequence>
<dbReference type="InterPro" id="IPR011703">
    <property type="entry name" value="ATPase_AAA-3"/>
</dbReference>
<dbReference type="GO" id="GO:0005524">
    <property type="term" value="F:ATP binding"/>
    <property type="evidence" value="ECO:0007669"/>
    <property type="project" value="InterPro"/>
</dbReference>
<dbReference type="Gene3D" id="3.40.50.300">
    <property type="entry name" value="P-loop containing nucleotide triphosphate hydrolases"/>
    <property type="match status" value="1"/>
</dbReference>
<dbReference type="InterPro" id="IPR027417">
    <property type="entry name" value="P-loop_NTPase"/>
</dbReference>
<dbReference type="RefSeq" id="WP_160201768.1">
    <property type="nucleotide sequence ID" value="NZ_QXWK01000012.1"/>
</dbReference>
<feature type="domain" description="AAA+ ATPase" evidence="1">
    <location>
        <begin position="35"/>
        <end position="178"/>
    </location>
</feature>
<dbReference type="InterPro" id="IPR003593">
    <property type="entry name" value="AAA+_ATPase"/>
</dbReference>
<dbReference type="GO" id="GO:0016887">
    <property type="term" value="F:ATP hydrolysis activity"/>
    <property type="evidence" value="ECO:0007669"/>
    <property type="project" value="InterPro"/>
</dbReference>
<protein>
    <submittedName>
        <fullName evidence="2">MoxR family ATPase</fullName>
    </submittedName>
</protein>
<dbReference type="SMART" id="SM00382">
    <property type="entry name" value="AAA"/>
    <property type="match status" value="1"/>
</dbReference>
<dbReference type="SUPFAM" id="SSF52540">
    <property type="entry name" value="P-loop containing nucleoside triphosphate hydrolases"/>
    <property type="match status" value="1"/>
</dbReference>
<dbReference type="PIRSF" id="PIRSF002849">
    <property type="entry name" value="AAA_ATPase_chaperone_MoxR_prd"/>
    <property type="match status" value="1"/>
</dbReference>
<dbReference type="Gene3D" id="1.10.8.80">
    <property type="entry name" value="Magnesium chelatase subunit I, C-Terminal domain"/>
    <property type="match status" value="1"/>
</dbReference>
<dbReference type="Pfam" id="PF07726">
    <property type="entry name" value="AAA_3"/>
    <property type="match status" value="1"/>
</dbReference>
<evidence type="ECO:0000313" key="3">
    <source>
        <dbReference type="Proteomes" id="UP000446866"/>
    </source>
</evidence>
<dbReference type="EMBL" id="QXWK01000012">
    <property type="protein sequence ID" value="NBH61486.1"/>
    <property type="molecule type" value="Genomic_DNA"/>
</dbReference>
<evidence type="ECO:0000259" key="1">
    <source>
        <dbReference type="SMART" id="SM00382"/>
    </source>
</evidence>
<reference evidence="2 3" key="1">
    <citation type="submission" date="2018-08" db="EMBL/GenBank/DDBJ databases">
        <title>Murine metabolic-syndrome-specific gut microbial biobank.</title>
        <authorList>
            <person name="Liu C."/>
        </authorList>
    </citation>
    <scope>NUCLEOTIDE SEQUENCE [LARGE SCALE GENOMIC DNA]</scope>
    <source>
        <strain evidence="2 3">28</strain>
    </source>
</reference>
<keyword evidence="3" id="KW-1185">Reference proteome</keyword>
<accession>A0A845QIT8</accession>
<proteinExistence type="predicted"/>
<gene>
    <name evidence="2" type="ORF">D0435_07465</name>
</gene>
<dbReference type="AlphaFoldDB" id="A0A845QIT8"/>